<dbReference type="GO" id="GO:0009694">
    <property type="term" value="P:jasmonic acid metabolic process"/>
    <property type="evidence" value="ECO:0007669"/>
    <property type="project" value="TreeGrafter"/>
</dbReference>
<dbReference type="Pfam" id="PF12697">
    <property type="entry name" value="Abhydrolase_6"/>
    <property type="match status" value="1"/>
</dbReference>
<reference evidence="2 3" key="1">
    <citation type="submission" date="2019-11" db="EMBL/GenBank/DDBJ databases">
        <title>Draft genome of Amycolatopsis RM579.</title>
        <authorList>
            <person name="Duangmal K."/>
            <person name="Mingma R."/>
        </authorList>
    </citation>
    <scope>NUCLEOTIDE SEQUENCE [LARGE SCALE GENOMIC DNA]</scope>
    <source>
        <strain evidence="2 3">RM579</strain>
    </source>
</reference>
<dbReference type="SUPFAM" id="SSF53474">
    <property type="entry name" value="alpha/beta-Hydrolases"/>
    <property type="match status" value="1"/>
</dbReference>
<sequence>MATYVLVHGGGHGGWAWQKVARLLEADGHTVYYPSLTGCGDRAHLISADVDLNTHITDVANLLFYEDLKDVVLVAHSYGGIVITGVADRVADRVAKLVFVDSPRGRSNAEAFPPIVEMRKSGQVVDGVELVVFPSEDLVAFYGVTDPEEVKWMMQRLTPHPWKSIEQKLDLRNETALDTIPRYHIVATSSVRMGAHDNLPADERVAGRFWQIDGPHDLMVTEPQAIAGLLTEIACAPAPIQENEARRSSSRVPGRV</sequence>
<feature type="domain" description="AB hydrolase-1" evidence="1">
    <location>
        <begin position="5"/>
        <end position="227"/>
    </location>
</feature>
<dbReference type="Proteomes" id="UP000440096">
    <property type="component" value="Unassembled WGS sequence"/>
</dbReference>
<dbReference type="GO" id="GO:0009696">
    <property type="term" value="P:salicylic acid metabolic process"/>
    <property type="evidence" value="ECO:0007669"/>
    <property type="project" value="TreeGrafter"/>
</dbReference>
<dbReference type="GO" id="GO:0080030">
    <property type="term" value="F:methyl indole-3-acetate esterase activity"/>
    <property type="evidence" value="ECO:0007669"/>
    <property type="project" value="TreeGrafter"/>
</dbReference>
<dbReference type="PANTHER" id="PTHR10992">
    <property type="entry name" value="METHYLESTERASE FAMILY MEMBER"/>
    <property type="match status" value="1"/>
</dbReference>
<evidence type="ECO:0000313" key="3">
    <source>
        <dbReference type="Proteomes" id="UP000440096"/>
    </source>
</evidence>
<evidence type="ECO:0000259" key="1">
    <source>
        <dbReference type="Pfam" id="PF12697"/>
    </source>
</evidence>
<name>A0A6N7ZB35_9PSEU</name>
<dbReference type="EMBL" id="WMBA01000082">
    <property type="protein sequence ID" value="MTD58937.1"/>
    <property type="molecule type" value="Genomic_DNA"/>
</dbReference>
<gene>
    <name evidence="2" type="ORF">GKO32_33880</name>
</gene>
<dbReference type="RefSeq" id="WP_154761003.1">
    <property type="nucleotide sequence ID" value="NZ_WMBA01000082.1"/>
</dbReference>
<dbReference type="InterPro" id="IPR000073">
    <property type="entry name" value="AB_hydrolase_1"/>
</dbReference>
<accession>A0A6N7ZB35</accession>
<organism evidence="2 3">
    <name type="scientific">Amycolatopsis pithecellobii</name>
    <dbReference type="NCBI Taxonomy" id="664692"/>
    <lineage>
        <taxon>Bacteria</taxon>
        <taxon>Bacillati</taxon>
        <taxon>Actinomycetota</taxon>
        <taxon>Actinomycetes</taxon>
        <taxon>Pseudonocardiales</taxon>
        <taxon>Pseudonocardiaceae</taxon>
        <taxon>Amycolatopsis</taxon>
    </lineage>
</organism>
<keyword evidence="2" id="KW-0378">Hydrolase</keyword>
<evidence type="ECO:0000313" key="2">
    <source>
        <dbReference type="EMBL" id="MTD58937.1"/>
    </source>
</evidence>
<dbReference type="Gene3D" id="3.40.50.1820">
    <property type="entry name" value="alpha/beta hydrolase"/>
    <property type="match status" value="1"/>
</dbReference>
<dbReference type="AlphaFoldDB" id="A0A6N7ZB35"/>
<comment type="caution">
    <text evidence="2">The sequence shown here is derived from an EMBL/GenBank/DDBJ whole genome shotgun (WGS) entry which is preliminary data.</text>
</comment>
<dbReference type="PANTHER" id="PTHR10992:SF1032">
    <property type="entry name" value="METHYLESTERASE 17"/>
    <property type="match status" value="1"/>
</dbReference>
<proteinExistence type="predicted"/>
<dbReference type="InterPro" id="IPR045889">
    <property type="entry name" value="MES/HNL"/>
</dbReference>
<dbReference type="InterPro" id="IPR029058">
    <property type="entry name" value="AB_hydrolase_fold"/>
</dbReference>
<keyword evidence="3" id="KW-1185">Reference proteome</keyword>
<dbReference type="GO" id="GO:0080031">
    <property type="term" value="F:methyl salicylate esterase activity"/>
    <property type="evidence" value="ECO:0007669"/>
    <property type="project" value="TreeGrafter"/>
</dbReference>
<protein>
    <submittedName>
        <fullName evidence="2">Alpha/beta fold hydrolase</fullName>
    </submittedName>
</protein>
<dbReference type="GO" id="GO:0080032">
    <property type="term" value="F:methyl jasmonate esterase activity"/>
    <property type="evidence" value="ECO:0007669"/>
    <property type="project" value="TreeGrafter"/>
</dbReference>
<dbReference type="OrthoDB" id="9773549at2"/>